<organism evidence="1 2">
    <name type="scientific">Catenaria anguillulae PL171</name>
    <dbReference type="NCBI Taxonomy" id="765915"/>
    <lineage>
        <taxon>Eukaryota</taxon>
        <taxon>Fungi</taxon>
        <taxon>Fungi incertae sedis</taxon>
        <taxon>Blastocladiomycota</taxon>
        <taxon>Blastocladiomycetes</taxon>
        <taxon>Blastocladiales</taxon>
        <taxon>Catenariaceae</taxon>
        <taxon>Catenaria</taxon>
    </lineage>
</organism>
<dbReference type="PANTHER" id="PTHR45865:SF1">
    <property type="entry name" value="E3 UBIQUITIN-PROTEIN LIGASE SHPRH"/>
    <property type="match status" value="1"/>
</dbReference>
<keyword evidence="2" id="KW-1185">Reference proteome</keyword>
<name>A0A1Y2HM61_9FUNG</name>
<dbReference type="OrthoDB" id="423559at2759"/>
<dbReference type="STRING" id="765915.A0A1Y2HM61"/>
<reference evidence="1 2" key="1">
    <citation type="submission" date="2016-07" db="EMBL/GenBank/DDBJ databases">
        <title>Pervasive Adenine N6-methylation of Active Genes in Fungi.</title>
        <authorList>
            <consortium name="DOE Joint Genome Institute"/>
            <person name="Mondo S.J."/>
            <person name="Dannebaum R.O."/>
            <person name="Kuo R.C."/>
            <person name="Labutti K."/>
            <person name="Haridas S."/>
            <person name="Kuo A."/>
            <person name="Salamov A."/>
            <person name="Ahrendt S.R."/>
            <person name="Lipzen A."/>
            <person name="Sullivan W."/>
            <person name="Andreopoulos W.B."/>
            <person name="Clum A."/>
            <person name="Lindquist E."/>
            <person name="Daum C."/>
            <person name="Ramamoorthy G.K."/>
            <person name="Gryganskyi A."/>
            <person name="Culley D."/>
            <person name="Magnuson J.K."/>
            <person name="James T.Y."/>
            <person name="O'Malley M.A."/>
            <person name="Stajich J.E."/>
            <person name="Spatafora J.W."/>
            <person name="Visel A."/>
            <person name="Grigoriev I.V."/>
        </authorList>
    </citation>
    <scope>NUCLEOTIDE SEQUENCE [LARGE SCALE GENOMIC DNA]</scope>
    <source>
        <strain evidence="1 2">PL171</strain>
    </source>
</reference>
<dbReference type="InterPro" id="IPR027417">
    <property type="entry name" value="P-loop_NTPase"/>
</dbReference>
<dbReference type="Proteomes" id="UP000193411">
    <property type="component" value="Unassembled WGS sequence"/>
</dbReference>
<dbReference type="AlphaFoldDB" id="A0A1Y2HM61"/>
<dbReference type="EMBL" id="MCFL01000030">
    <property type="protein sequence ID" value="ORZ34182.1"/>
    <property type="molecule type" value="Genomic_DNA"/>
</dbReference>
<accession>A0A1Y2HM61</accession>
<sequence length="193" mass="21985">MVPTFLDVFGAKIQAVILYIHQQLALDPTAKFVAFTEYTFQFHLLGLALHLVNVQAEQVIDGASAYPPILAFKSDPNVRVLIMPFSKCAAGINLSEATHVLFLHPYAGRSESPWGRDKSTWFTSYSQFAPPPTAHVTMLNEERKQVWGEWERRCVEMVAMGKETHRHSPVRIARFAIQHSIEERFGWDSWSQV</sequence>
<evidence type="ECO:0000313" key="1">
    <source>
        <dbReference type="EMBL" id="ORZ34182.1"/>
    </source>
</evidence>
<protein>
    <recommendedName>
        <fullName evidence="3">Helicase C-terminal domain-containing protein</fullName>
    </recommendedName>
</protein>
<gene>
    <name evidence="1" type="ORF">BCR44DRAFT_1486105</name>
</gene>
<evidence type="ECO:0008006" key="3">
    <source>
        <dbReference type="Google" id="ProtNLM"/>
    </source>
</evidence>
<evidence type="ECO:0000313" key="2">
    <source>
        <dbReference type="Proteomes" id="UP000193411"/>
    </source>
</evidence>
<proteinExistence type="predicted"/>
<dbReference type="InterPro" id="IPR052583">
    <property type="entry name" value="ATP-helicase/E3_Ub-Ligase"/>
</dbReference>
<dbReference type="Gene3D" id="3.40.50.300">
    <property type="entry name" value="P-loop containing nucleotide triphosphate hydrolases"/>
    <property type="match status" value="1"/>
</dbReference>
<comment type="caution">
    <text evidence="1">The sequence shown here is derived from an EMBL/GenBank/DDBJ whole genome shotgun (WGS) entry which is preliminary data.</text>
</comment>
<dbReference type="PANTHER" id="PTHR45865">
    <property type="entry name" value="E3 UBIQUITIN-PROTEIN LIGASE SHPRH FAMILY MEMBER"/>
    <property type="match status" value="1"/>
</dbReference>